<dbReference type="Proteomes" id="UP000244334">
    <property type="component" value="Unassembled WGS sequence"/>
</dbReference>
<sequence>MVGIFPNEESIMRLLSAILTALNKEWLLQNRSLPQHTMAEIDHT</sequence>
<evidence type="ECO:0000313" key="7">
    <source>
        <dbReference type="Proteomes" id="UP000244334"/>
    </source>
</evidence>
<dbReference type="GO" id="GO:0006313">
    <property type="term" value="P:DNA transposition"/>
    <property type="evidence" value="ECO:0007669"/>
    <property type="project" value="InterPro"/>
</dbReference>
<comment type="similarity">
    <text evidence="2">Belongs to the transposase mutator family.</text>
</comment>
<proteinExistence type="inferred from homology"/>
<dbReference type="AlphaFoldDB" id="A0A328TL03"/>
<name>A0A328TL03_9GAMM</name>
<evidence type="ECO:0000256" key="5">
    <source>
        <dbReference type="ARBA" id="ARBA00023172"/>
    </source>
</evidence>
<evidence type="ECO:0000256" key="2">
    <source>
        <dbReference type="ARBA" id="ARBA00010961"/>
    </source>
</evidence>
<organism evidence="6 7">
    <name type="scientific">Candidatus Erwinia dacicola</name>
    <dbReference type="NCBI Taxonomy" id="252393"/>
    <lineage>
        <taxon>Bacteria</taxon>
        <taxon>Pseudomonadati</taxon>
        <taxon>Pseudomonadota</taxon>
        <taxon>Gammaproteobacteria</taxon>
        <taxon>Enterobacterales</taxon>
        <taxon>Erwiniaceae</taxon>
        <taxon>Erwinia</taxon>
    </lineage>
</organism>
<reference evidence="6" key="1">
    <citation type="submission" date="2018-04" db="EMBL/GenBank/DDBJ databases">
        <title>Genomes of the Obligate Erwinia dacicola and Facultative Enterobacter sp. OLF Endosymbionts of the Olive Fruit fly, Bactrocera oleae.</title>
        <authorList>
            <person name="Estes A.M."/>
            <person name="Hearn D.J."/>
            <person name="Agarwal S."/>
            <person name="Pierson E.A."/>
            <person name="Dunning-Hotopp J.C."/>
        </authorList>
    </citation>
    <scope>NUCLEOTIDE SEQUENCE [LARGE SCALE GENOMIC DNA]</scope>
    <source>
        <strain evidence="6">Oroville</strain>
    </source>
</reference>
<comment type="caution">
    <text evidence="6">The sequence shown here is derived from an EMBL/GenBank/DDBJ whole genome shotgun (WGS) entry which is preliminary data.</text>
</comment>
<dbReference type="EMBL" id="LJAM02000641">
    <property type="protein sequence ID" value="RAP69675.1"/>
    <property type="molecule type" value="Genomic_DNA"/>
</dbReference>
<feature type="non-terminal residue" evidence="6">
    <location>
        <position position="44"/>
    </location>
</feature>
<keyword evidence="4" id="KW-0238">DNA-binding</keyword>
<comment type="function">
    <text evidence="1">Required for the transposition of the insertion element.</text>
</comment>
<keyword evidence="7" id="KW-1185">Reference proteome</keyword>
<evidence type="ECO:0000313" key="6">
    <source>
        <dbReference type="EMBL" id="RAP69675.1"/>
    </source>
</evidence>
<dbReference type="Pfam" id="PF00872">
    <property type="entry name" value="Transposase_mut"/>
    <property type="match status" value="1"/>
</dbReference>
<dbReference type="InterPro" id="IPR001207">
    <property type="entry name" value="Transposase_mutator"/>
</dbReference>
<protein>
    <submittedName>
        <fullName evidence="6">Mutator family transposase domain protein</fullName>
    </submittedName>
</protein>
<evidence type="ECO:0000256" key="3">
    <source>
        <dbReference type="ARBA" id="ARBA00022578"/>
    </source>
</evidence>
<evidence type="ECO:0000256" key="4">
    <source>
        <dbReference type="ARBA" id="ARBA00023125"/>
    </source>
</evidence>
<dbReference type="GO" id="GO:0004803">
    <property type="term" value="F:transposase activity"/>
    <property type="evidence" value="ECO:0007669"/>
    <property type="project" value="InterPro"/>
</dbReference>
<keyword evidence="3" id="KW-0815">Transposition</keyword>
<keyword evidence="5" id="KW-0233">DNA recombination</keyword>
<gene>
    <name evidence="6" type="ORF">ACZ87_03535</name>
</gene>
<evidence type="ECO:0000256" key="1">
    <source>
        <dbReference type="ARBA" id="ARBA00002190"/>
    </source>
</evidence>
<dbReference type="GO" id="GO:0003677">
    <property type="term" value="F:DNA binding"/>
    <property type="evidence" value="ECO:0007669"/>
    <property type="project" value="UniProtKB-KW"/>
</dbReference>
<accession>A0A328TL03</accession>